<name>A0ABY7U1Q9_9SPHN</name>
<dbReference type="PANTHER" id="PTHR43765:SF2">
    <property type="entry name" value="2-DEHYDROPANTOATE 2-REDUCTASE"/>
    <property type="match status" value="1"/>
</dbReference>
<evidence type="ECO:0000313" key="14">
    <source>
        <dbReference type="Proteomes" id="UP001218231"/>
    </source>
</evidence>
<dbReference type="InterPro" id="IPR013332">
    <property type="entry name" value="KPR_N"/>
</dbReference>
<dbReference type="RefSeq" id="WP_273619528.1">
    <property type="nucleotide sequence ID" value="NZ_CP117418.1"/>
</dbReference>
<evidence type="ECO:0000256" key="4">
    <source>
        <dbReference type="ARBA" id="ARBA00019465"/>
    </source>
</evidence>
<proteinExistence type="inferred from homology"/>
<keyword evidence="7 10" id="KW-0560">Oxidoreductase</keyword>
<keyword evidence="13" id="KW-0614">Plasmid</keyword>
<evidence type="ECO:0000256" key="6">
    <source>
        <dbReference type="ARBA" id="ARBA00022857"/>
    </source>
</evidence>
<evidence type="ECO:0000256" key="1">
    <source>
        <dbReference type="ARBA" id="ARBA00004994"/>
    </source>
</evidence>
<evidence type="ECO:0000313" key="13">
    <source>
        <dbReference type="EMBL" id="WCT79251.1"/>
    </source>
</evidence>
<comment type="similarity">
    <text evidence="2 10">Belongs to the ketopantoate reductase family.</text>
</comment>
<evidence type="ECO:0000256" key="10">
    <source>
        <dbReference type="RuleBase" id="RU362068"/>
    </source>
</evidence>
<dbReference type="InterPro" id="IPR013752">
    <property type="entry name" value="KPA_reductase"/>
</dbReference>
<keyword evidence="6 10" id="KW-0521">NADP</keyword>
<evidence type="ECO:0000256" key="9">
    <source>
        <dbReference type="ARBA" id="ARBA00048793"/>
    </source>
</evidence>
<dbReference type="Proteomes" id="UP001218231">
    <property type="component" value="Plasmid unnamed1"/>
</dbReference>
<evidence type="ECO:0000259" key="12">
    <source>
        <dbReference type="Pfam" id="PF08546"/>
    </source>
</evidence>
<evidence type="ECO:0000256" key="5">
    <source>
        <dbReference type="ARBA" id="ARBA00022655"/>
    </source>
</evidence>
<comment type="pathway">
    <text evidence="1 10">Cofactor biosynthesis; (R)-pantothenate biosynthesis; (R)-pantoate from 3-methyl-2-oxobutanoate: step 2/2.</text>
</comment>
<dbReference type="PANTHER" id="PTHR43765">
    <property type="entry name" value="2-DEHYDROPANTOATE 2-REDUCTASE-RELATED"/>
    <property type="match status" value="1"/>
</dbReference>
<dbReference type="InterPro" id="IPR013328">
    <property type="entry name" value="6PGD_dom2"/>
</dbReference>
<geneLocation type="plasmid" evidence="13 14">
    <name>unnamed1</name>
</geneLocation>
<evidence type="ECO:0000259" key="11">
    <source>
        <dbReference type="Pfam" id="PF02558"/>
    </source>
</evidence>
<evidence type="ECO:0000256" key="8">
    <source>
        <dbReference type="ARBA" id="ARBA00032024"/>
    </source>
</evidence>
<dbReference type="EC" id="1.1.1.169" evidence="3 10"/>
<accession>A0ABY7U1Q9</accession>
<dbReference type="Pfam" id="PF02558">
    <property type="entry name" value="ApbA"/>
    <property type="match status" value="1"/>
</dbReference>
<evidence type="ECO:0000256" key="2">
    <source>
        <dbReference type="ARBA" id="ARBA00007870"/>
    </source>
</evidence>
<dbReference type="Gene3D" id="3.40.50.720">
    <property type="entry name" value="NAD(P)-binding Rossmann-like Domain"/>
    <property type="match status" value="1"/>
</dbReference>
<dbReference type="InterPro" id="IPR050838">
    <property type="entry name" value="Ketopantoate_reductase"/>
</dbReference>
<feature type="domain" description="Ketopantoate reductase C-terminal" evidence="12">
    <location>
        <begin position="174"/>
        <end position="295"/>
    </location>
</feature>
<protein>
    <recommendedName>
        <fullName evidence="4 10">2-dehydropantoate 2-reductase</fullName>
        <ecNumber evidence="3 10">1.1.1.169</ecNumber>
    </recommendedName>
    <alternativeName>
        <fullName evidence="8 10">Ketopantoate reductase</fullName>
    </alternativeName>
</protein>
<dbReference type="EMBL" id="CP117418">
    <property type="protein sequence ID" value="WCT79251.1"/>
    <property type="molecule type" value="Genomic_DNA"/>
</dbReference>
<comment type="function">
    <text evidence="10">Catalyzes the NADPH-dependent reduction of ketopantoate into pantoic acid.</text>
</comment>
<keyword evidence="5 10" id="KW-0566">Pantothenate biosynthesis</keyword>
<dbReference type="InterPro" id="IPR003710">
    <property type="entry name" value="ApbA"/>
</dbReference>
<dbReference type="SUPFAM" id="SSF48179">
    <property type="entry name" value="6-phosphogluconate dehydrogenase C-terminal domain-like"/>
    <property type="match status" value="1"/>
</dbReference>
<reference evidence="13 14" key="1">
    <citation type="submission" date="2023-02" db="EMBL/GenBank/DDBJ databases">
        <title>Genome sequence of Novosphingobium humi KACC 19094.</title>
        <authorList>
            <person name="Kim S."/>
            <person name="Heo J."/>
            <person name="Kwon S.-W."/>
        </authorList>
    </citation>
    <scope>NUCLEOTIDE SEQUENCE [LARGE SCALE GENOMIC DNA]</scope>
    <source>
        <strain evidence="13 14">KACC 19094</strain>
        <plasmid evidence="13 14">unnamed1</plasmid>
    </source>
</reference>
<organism evidence="13 14">
    <name type="scientific">Novosphingobium humi</name>
    <dbReference type="NCBI Taxonomy" id="2282397"/>
    <lineage>
        <taxon>Bacteria</taxon>
        <taxon>Pseudomonadati</taxon>
        <taxon>Pseudomonadota</taxon>
        <taxon>Alphaproteobacteria</taxon>
        <taxon>Sphingomonadales</taxon>
        <taxon>Sphingomonadaceae</taxon>
        <taxon>Novosphingobium</taxon>
    </lineage>
</organism>
<dbReference type="Gene3D" id="1.10.1040.10">
    <property type="entry name" value="N-(1-d-carboxylethyl)-l-norvaline Dehydrogenase, domain 2"/>
    <property type="match status" value="1"/>
</dbReference>
<evidence type="ECO:0000256" key="7">
    <source>
        <dbReference type="ARBA" id="ARBA00023002"/>
    </source>
</evidence>
<dbReference type="Pfam" id="PF08546">
    <property type="entry name" value="ApbA_C"/>
    <property type="match status" value="1"/>
</dbReference>
<evidence type="ECO:0000256" key="3">
    <source>
        <dbReference type="ARBA" id="ARBA00013014"/>
    </source>
</evidence>
<feature type="domain" description="Ketopantoate reductase N-terminal" evidence="11">
    <location>
        <begin position="3"/>
        <end position="143"/>
    </location>
</feature>
<keyword evidence="14" id="KW-1185">Reference proteome</keyword>
<dbReference type="InterPro" id="IPR036291">
    <property type="entry name" value="NAD(P)-bd_dom_sf"/>
</dbReference>
<dbReference type="SUPFAM" id="SSF51735">
    <property type="entry name" value="NAD(P)-binding Rossmann-fold domains"/>
    <property type="match status" value="1"/>
</dbReference>
<gene>
    <name evidence="13" type="ORF">PQ457_19815</name>
</gene>
<dbReference type="NCBIfam" id="TIGR00745">
    <property type="entry name" value="apbA_panE"/>
    <property type="match status" value="1"/>
</dbReference>
<comment type="catalytic activity">
    <reaction evidence="9 10">
        <text>(R)-pantoate + NADP(+) = 2-dehydropantoate + NADPH + H(+)</text>
        <dbReference type="Rhea" id="RHEA:16233"/>
        <dbReference type="ChEBI" id="CHEBI:11561"/>
        <dbReference type="ChEBI" id="CHEBI:15378"/>
        <dbReference type="ChEBI" id="CHEBI:15980"/>
        <dbReference type="ChEBI" id="CHEBI:57783"/>
        <dbReference type="ChEBI" id="CHEBI:58349"/>
        <dbReference type="EC" id="1.1.1.169"/>
    </reaction>
</comment>
<sequence>MKVVVVGAGAMGTLFGGRLARTGHQVVFVDTDPARVATIAADGVWENDTPARCEAAMPGVVEGEADLLILFTKSQYTAAAMAQNAGALRPDGMVLTLQNGLGNDVAIADVVGADRVLVGITNWPADLLGHGRIHVAGHGTVKFWSLTGEDRPVIHQVAAALAEADLGATAEPSVKAAIWEKVIFNAALNGICALTRMTVGQVGDFPPARDLASQVVEEGIAIAKANDVAVDDERVRQSVAFAMANHRAHKPSMLQDVEAGRLTEVDAIQGGLLATAHRHSVPAPALSNCTALLRSLDQNVRSS</sequence>
<dbReference type="InterPro" id="IPR008927">
    <property type="entry name" value="6-PGluconate_DH-like_C_sf"/>
</dbReference>